<feature type="chain" id="PRO_5026976409" description="3D domain-containing protein" evidence="1">
    <location>
        <begin position="19"/>
        <end position="140"/>
    </location>
</feature>
<keyword evidence="3" id="KW-1185">Reference proteome</keyword>
<evidence type="ECO:0000256" key="1">
    <source>
        <dbReference type="SAM" id="SignalP"/>
    </source>
</evidence>
<organism evidence="2 3">
    <name type="scientific">Sodaliphilus pleomorphus</name>
    <dbReference type="NCBI Taxonomy" id="2606626"/>
    <lineage>
        <taxon>Bacteria</taxon>
        <taxon>Pseudomonadati</taxon>
        <taxon>Bacteroidota</taxon>
        <taxon>Bacteroidia</taxon>
        <taxon>Bacteroidales</taxon>
        <taxon>Muribaculaceae</taxon>
        <taxon>Sodaliphilus</taxon>
    </lineage>
</organism>
<dbReference type="EMBL" id="VULT01000007">
    <property type="protein sequence ID" value="MSS17249.1"/>
    <property type="molecule type" value="Genomic_DNA"/>
</dbReference>
<gene>
    <name evidence="2" type="ORF">FYJ29_05660</name>
</gene>
<keyword evidence="1" id="KW-0732">Signal</keyword>
<name>A0A6L5XA24_9BACT</name>
<evidence type="ECO:0000313" key="2">
    <source>
        <dbReference type="EMBL" id="MSS17249.1"/>
    </source>
</evidence>
<dbReference type="Proteomes" id="UP000483362">
    <property type="component" value="Unassembled WGS sequence"/>
</dbReference>
<proteinExistence type="predicted"/>
<evidence type="ECO:0000313" key="3">
    <source>
        <dbReference type="Proteomes" id="UP000483362"/>
    </source>
</evidence>
<accession>A0A6L5XA24</accession>
<comment type="caution">
    <text evidence="2">The sequence shown here is derived from an EMBL/GenBank/DDBJ whole genome shotgun (WGS) entry which is preliminary data.</text>
</comment>
<reference evidence="2 3" key="1">
    <citation type="submission" date="2019-08" db="EMBL/GenBank/DDBJ databases">
        <title>In-depth cultivation of the pig gut microbiome towards novel bacterial diversity and tailored functional studies.</title>
        <authorList>
            <person name="Wylensek D."/>
            <person name="Hitch T.C.A."/>
            <person name="Clavel T."/>
        </authorList>
    </citation>
    <scope>NUCLEOTIDE SEQUENCE [LARGE SCALE GENOMIC DNA]</scope>
    <source>
        <strain evidence="2 3">Oil-RF-744-WCA-WT-10</strain>
    </source>
</reference>
<feature type="signal peptide" evidence="1">
    <location>
        <begin position="1"/>
        <end position="18"/>
    </location>
</feature>
<sequence length="140" mass="15639">MKQLFVILISIIGLATMAQGQSHDVYATMYYATRGGCTASGSRVVPSKVKSGEHRWVALSRDLFKAGYRMGDTIVVTSANNSFVNGYWVVKDKMAGRRKIDFLVHRSDARKFRNGSVTIRKMDDSDEMVVKDGELIVQNN</sequence>
<dbReference type="RefSeq" id="WP_154327198.1">
    <property type="nucleotide sequence ID" value="NZ_CP045696.1"/>
</dbReference>
<evidence type="ECO:0008006" key="4">
    <source>
        <dbReference type="Google" id="ProtNLM"/>
    </source>
</evidence>
<dbReference type="AlphaFoldDB" id="A0A6L5XA24"/>
<protein>
    <recommendedName>
        <fullName evidence="4">3D domain-containing protein</fullName>
    </recommendedName>
</protein>